<dbReference type="EMBL" id="CP003563">
    <property type="protein sequence ID" value="AFL48719.1"/>
    <property type="molecule type" value="Genomic_DNA"/>
</dbReference>
<organism evidence="5 6">
    <name type="scientific">Sinorhizobium fredii (strain USDA 257)</name>
    <dbReference type="NCBI Taxonomy" id="1185652"/>
    <lineage>
        <taxon>Bacteria</taxon>
        <taxon>Pseudomonadati</taxon>
        <taxon>Pseudomonadota</taxon>
        <taxon>Alphaproteobacteria</taxon>
        <taxon>Hyphomicrobiales</taxon>
        <taxon>Rhizobiaceae</taxon>
        <taxon>Sinorhizobium/Ensifer group</taxon>
        <taxon>Sinorhizobium</taxon>
    </lineage>
</organism>
<dbReference type="AlphaFoldDB" id="I3WYL3"/>
<evidence type="ECO:0000313" key="5">
    <source>
        <dbReference type="EMBL" id="AFL48719.1"/>
    </source>
</evidence>
<dbReference type="PATRIC" id="fig|1185652.3.peg.120"/>
<dbReference type="Proteomes" id="UP000006180">
    <property type="component" value="Chromosome"/>
</dbReference>
<dbReference type="Pfam" id="PF01553">
    <property type="entry name" value="Acyltransferase"/>
    <property type="match status" value="1"/>
</dbReference>
<comment type="pathway">
    <text evidence="1">Lipid metabolism.</text>
</comment>
<evidence type="ECO:0000259" key="4">
    <source>
        <dbReference type="SMART" id="SM00563"/>
    </source>
</evidence>
<keyword evidence="3 5" id="KW-0012">Acyltransferase</keyword>
<dbReference type="SMART" id="SM00563">
    <property type="entry name" value="PlsC"/>
    <property type="match status" value="1"/>
</dbReference>
<dbReference type="CDD" id="cd07989">
    <property type="entry name" value="LPLAT_AGPAT-like"/>
    <property type="match status" value="1"/>
</dbReference>
<gene>
    <name evidence="5" type="ORF">USDA257_c01170</name>
</gene>
<dbReference type="STRING" id="1185652.USDA257_c01170"/>
<dbReference type="GO" id="GO:0003841">
    <property type="term" value="F:1-acylglycerol-3-phosphate O-acyltransferase activity"/>
    <property type="evidence" value="ECO:0007669"/>
    <property type="project" value="TreeGrafter"/>
</dbReference>
<protein>
    <submittedName>
        <fullName evidence="5">Putative 1-acyl-sn-glycerol-3-phosphate acyltransferase</fullName>
    </submittedName>
</protein>
<dbReference type="eggNOG" id="COG0204">
    <property type="taxonomic scope" value="Bacteria"/>
</dbReference>
<sequence>MDHPRRGALHLLDPHEGNRFPHPGSRKAVIDLVLIGLTRFLVGGQAHWIGASPDTRQRIYFANHASHLDTLLIWSALPRLLRGSTHPIAASDYWGKGRVRRHIALKVLNAVLVDRATQGPPGAALAPLRGVLAEGESLVLFPEGTRGTERLPGPFKSGLYWLSQEFPEVELIPTYLDNPSRAFPKGTFLPVPISCTVRFGAPLSRRQGEEKDAFLERARAAVGALASDPVA</sequence>
<dbReference type="SUPFAM" id="SSF69593">
    <property type="entry name" value="Glycerol-3-phosphate (1)-acyltransferase"/>
    <property type="match status" value="1"/>
</dbReference>
<keyword evidence="2 5" id="KW-0808">Transferase</keyword>
<dbReference type="KEGG" id="sfd:USDA257_c01170"/>
<dbReference type="PANTHER" id="PTHR10434:SF11">
    <property type="entry name" value="1-ACYL-SN-GLYCEROL-3-PHOSPHATE ACYLTRANSFERASE"/>
    <property type="match status" value="1"/>
</dbReference>
<proteinExistence type="predicted"/>
<accession>I3WYL3</accession>
<evidence type="ECO:0000313" key="6">
    <source>
        <dbReference type="Proteomes" id="UP000006180"/>
    </source>
</evidence>
<evidence type="ECO:0000256" key="2">
    <source>
        <dbReference type="ARBA" id="ARBA00022679"/>
    </source>
</evidence>
<dbReference type="PANTHER" id="PTHR10434">
    <property type="entry name" value="1-ACYL-SN-GLYCEROL-3-PHOSPHATE ACYLTRANSFERASE"/>
    <property type="match status" value="1"/>
</dbReference>
<dbReference type="InterPro" id="IPR002123">
    <property type="entry name" value="Plipid/glycerol_acylTrfase"/>
</dbReference>
<name>I3WYL3_SINF2</name>
<evidence type="ECO:0000256" key="3">
    <source>
        <dbReference type="ARBA" id="ARBA00023315"/>
    </source>
</evidence>
<reference evidence="5 6" key="1">
    <citation type="journal article" date="2012" name="J. Bacteriol.">
        <title>Complete genome sequence of the broad-host-range strain Sinorhizobium fredii USDA257.</title>
        <authorList>
            <person name="Schuldes J."/>
            <person name="Rodriguez Orbegoso M."/>
            <person name="Schmeisser C."/>
            <person name="Krishnan H.B."/>
            <person name="Daniel R."/>
            <person name="Streit W.R."/>
        </authorList>
    </citation>
    <scope>NUCLEOTIDE SEQUENCE [LARGE SCALE GENOMIC DNA]</scope>
    <source>
        <strain evidence="5 6">USDA 257</strain>
    </source>
</reference>
<evidence type="ECO:0000256" key="1">
    <source>
        <dbReference type="ARBA" id="ARBA00005189"/>
    </source>
</evidence>
<dbReference type="GO" id="GO:0006654">
    <property type="term" value="P:phosphatidic acid biosynthetic process"/>
    <property type="evidence" value="ECO:0007669"/>
    <property type="project" value="TreeGrafter"/>
</dbReference>
<dbReference type="HOGENOM" id="CLU_027938_8_1_5"/>
<feature type="domain" description="Phospholipid/glycerol acyltransferase" evidence="4">
    <location>
        <begin position="58"/>
        <end position="179"/>
    </location>
</feature>